<gene>
    <name evidence="1" type="ORF">JOC73_000916</name>
</gene>
<keyword evidence="2" id="KW-1185">Reference proteome</keyword>
<protein>
    <submittedName>
        <fullName evidence="1">Cof subfamily protein (Haloacid dehalogenase superfamily)</fullName>
    </submittedName>
</protein>
<dbReference type="SFLD" id="SFLDS00003">
    <property type="entry name" value="Haloacid_Dehalogenase"/>
    <property type="match status" value="1"/>
</dbReference>
<dbReference type="Gene3D" id="3.30.1240.10">
    <property type="match status" value="1"/>
</dbReference>
<sequence length="274" mass="31054">MNYKMVVLDMDGTLLNSQSQVCNVAEDVLKESVKRGIIVAIATGRIFTSARAYAELLGIEAPIIACNGALIRNHITNEVIYQNEVKKEDALKVIEICQEHDVYFHFYDQENLYVEKERVDYLLEHYWGGRRKKGSENIQFQELENALAYVAGNDVEILKFVLVDHRPERLVKIRKVLENIPTIEVDKSWHNNLEVMNQGVSKGKAIKQLGEILGIEKDDIIAFGDNYNDLSMKDYSGAFVAMGNSDDAIKEIATYVTTSNDENGVAEGIKKYVW</sequence>
<name>A0ABS2NN76_9FIRM</name>
<dbReference type="InterPro" id="IPR023214">
    <property type="entry name" value="HAD_sf"/>
</dbReference>
<dbReference type="InterPro" id="IPR000150">
    <property type="entry name" value="Cof"/>
</dbReference>
<dbReference type="Proteomes" id="UP001314796">
    <property type="component" value="Unassembled WGS sequence"/>
</dbReference>
<proteinExistence type="predicted"/>
<dbReference type="SFLD" id="SFLDG01140">
    <property type="entry name" value="C2.B:_Phosphomannomutase_and_P"/>
    <property type="match status" value="1"/>
</dbReference>
<dbReference type="InterPro" id="IPR036412">
    <property type="entry name" value="HAD-like_sf"/>
</dbReference>
<dbReference type="SFLD" id="SFLDG01144">
    <property type="entry name" value="C2.B.4:_PGP_Like"/>
    <property type="match status" value="1"/>
</dbReference>
<evidence type="ECO:0000313" key="1">
    <source>
        <dbReference type="EMBL" id="MBM7614405.1"/>
    </source>
</evidence>
<reference evidence="1 2" key="1">
    <citation type="submission" date="2021-01" db="EMBL/GenBank/DDBJ databases">
        <title>Genomic Encyclopedia of Type Strains, Phase IV (KMG-IV): sequencing the most valuable type-strain genomes for metagenomic binning, comparative biology and taxonomic classification.</title>
        <authorList>
            <person name="Goeker M."/>
        </authorList>
    </citation>
    <scope>NUCLEOTIDE SEQUENCE [LARGE SCALE GENOMIC DNA]</scope>
    <source>
        <strain evidence="1 2">DSM 25890</strain>
    </source>
</reference>
<dbReference type="CDD" id="cd07516">
    <property type="entry name" value="HAD_Pase"/>
    <property type="match status" value="1"/>
</dbReference>
<dbReference type="PANTHER" id="PTHR10000">
    <property type="entry name" value="PHOSPHOSERINE PHOSPHATASE"/>
    <property type="match status" value="1"/>
</dbReference>
<evidence type="ECO:0000313" key="2">
    <source>
        <dbReference type="Proteomes" id="UP001314796"/>
    </source>
</evidence>
<dbReference type="SUPFAM" id="SSF56784">
    <property type="entry name" value="HAD-like"/>
    <property type="match status" value="1"/>
</dbReference>
<dbReference type="NCBIfam" id="TIGR00099">
    <property type="entry name" value="Cof-subfamily"/>
    <property type="match status" value="1"/>
</dbReference>
<accession>A0ABS2NN76</accession>
<comment type="caution">
    <text evidence="1">The sequence shown here is derived from an EMBL/GenBank/DDBJ whole genome shotgun (WGS) entry which is preliminary data.</text>
</comment>
<dbReference type="Pfam" id="PF08282">
    <property type="entry name" value="Hydrolase_3"/>
    <property type="match status" value="1"/>
</dbReference>
<dbReference type="EMBL" id="JAFBEE010000004">
    <property type="protein sequence ID" value="MBM7614405.1"/>
    <property type="molecule type" value="Genomic_DNA"/>
</dbReference>
<dbReference type="NCBIfam" id="TIGR01484">
    <property type="entry name" value="HAD-SF-IIB"/>
    <property type="match status" value="1"/>
</dbReference>
<dbReference type="Gene3D" id="3.40.50.1000">
    <property type="entry name" value="HAD superfamily/HAD-like"/>
    <property type="match status" value="1"/>
</dbReference>
<dbReference type="PANTHER" id="PTHR10000:SF8">
    <property type="entry name" value="HAD SUPERFAMILY HYDROLASE-LIKE, TYPE 3"/>
    <property type="match status" value="1"/>
</dbReference>
<dbReference type="InterPro" id="IPR006379">
    <property type="entry name" value="HAD-SF_hydro_IIB"/>
</dbReference>
<organism evidence="1 2">
    <name type="scientific">Alkaliphilus hydrothermalis</name>
    <dbReference type="NCBI Taxonomy" id="1482730"/>
    <lineage>
        <taxon>Bacteria</taxon>
        <taxon>Bacillati</taxon>
        <taxon>Bacillota</taxon>
        <taxon>Clostridia</taxon>
        <taxon>Peptostreptococcales</taxon>
        <taxon>Natronincolaceae</taxon>
        <taxon>Alkaliphilus</taxon>
    </lineage>
</organism>
<dbReference type="RefSeq" id="WP_204400672.1">
    <property type="nucleotide sequence ID" value="NZ_JAFBEE010000004.1"/>
</dbReference>